<reference evidence="2 3" key="1">
    <citation type="journal article" date="2018" name="Nat. Biotechnol.">
        <title>A standardized bacterial taxonomy based on genome phylogeny substantially revises the tree of life.</title>
        <authorList>
            <person name="Parks D.H."/>
            <person name="Chuvochina M."/>
            <person name="Waite D.W."/>
            <person name="Rinke C."/>
            <person name="Skarshewski A."/>
            <person name="Chaumeil P.A."/>
            <person name="Hugenholtz P."/>
        </authorList>
    </citation>
    <scope>NUCLEOTIDE SEQUENCE [LARGE SCALE GENOMIC DNA]</scope>
    <source>
        <strain evidence="2">UBA9158</strain>
    </source>
</reference>
<keyword evidence="2" id="KW-0489">Methyltransferase</keyword>
<name>A0A3C1KSL3_9GAMM</name>
<organism evidence="2 3">
    <name type="scientific">Haliea salexigens</name>
    <dbReference type="NCBI Taxonomy" id="287487"/>
    <lineage>
        <taxon>Bacteria</taxon>
        <taxon>Pseudomonadati</taxon>
        <taxon>Pseudomonadota</taxon>
        <taxon>Gammaproteobacteria</taxon>
        <taxon>Cellvibrionales</taxon>
        <taxon>Halieaceae</taxon>
        <taxon>Haliea</taxon>
    </lineage>
</organism>
<accession>A0A3C1KSL3</accession>
<comment type="caution">
    <text evidence="2">The sequence shown here is derived from an EMBL/GenBank/DDBJ whole genome shotgun (WGS) entry which is preliminary data.</text>
</comment>
<dbReference type="Proteomes" id="UP000259273">
    <property type="component" value="Unassembled WGS sequence"/>
</dbReference>
<sequence>MRECSDILAELESWYARESTRHLHATVQEALEPLLETAFGYHLLQIGHTRDQPLYGNSRIRHRAYLAPAHGAAVSLIAQHDELPIESDSVDVVIAHHSLDFTQRPHEVLRELQRVLTPHGQLLLVGFNPLAAGCGVRRLRGLAGHPLWQALSPVSARRLLDWLRLLGLETQLLRYLHPLPVAGQGRIARYAQQANEWSQKIPLPLGELYLVHAVKQVGGRVLPVRRSRPGPRLIGLTVPKPAAAPRGDHAA</sequence>
<dbReference type="EMBL" id="DMND01000214">
    <property type="protein sequence ID" value="HAN29186.1"/>
    <property type="molecule type" value="Genomic_DNA"/>
</dbReference>
<evidence type="ECO:0000259" key="1">
    <source>
        <dbReference type="Pfam" id="PF08241"/>
    </source>
</evidence>
<keyword evidence="2" id="KW-0808">Transferase</keyword>
<dbReference type="RefSeq" id="WP_286984254.1">
    <property type="nucleotide sequence ID" value="NZ_JBLIAR010000071.1"/>
</dbReference>
<evidence type="ECO:0000313" key="3">
    <source>
        <dbReference type="Proteomes" id="UP000259273"/>
    </source>
</evidence>
<dbReference type="Gene3D" id="3.40.50.150">
    <property type="entry name" value="Vaccinia Virus protein VP39"/>
    <property type="match status" value="1"/>
</dbReference>
<dbReference type="AlphaFoldDB" id="A0A3C1KSL3"/>
<dbReference type="SUPFAM" id="SSF53335">
    <property type="entry name" value="S-adenosyl-L-methionine-dependent methyltransferases"/>
    <property type="match status" value="1"/>
</dbReference>
<gene>
    <name evidence="2" type="ORF">DCP75_15995</name>
</gene>
<dbReference type="STRING" id="1121937.GCA_000423125_01479"/>
<protein>
    <submittedName>
        <fullName evidence="2">Class I SAM-dependent methyltransferase</fullName>
    </submittedName>
</protein>
<dbReference type="InterPro" id="IPR013216">
    <property type="entry name" value="Methyltransf_11"/>
</dbReference>
<dbReference type="InterPro" id="IPR029063">
    <property type="entry name" value="SAM-dependent_MTases_sf"/>
</dbReference>
<proteinExistence type="predicted"/>
<dbReference type="GO" id="GO:0032259">
    <property type="term" value="P:methylation"/>
    <property type="evidence" value="ECO:0007669"/>
    <property type="project" value="UniProtKB-KW"/>
</dbReference>
<dbReference type="GO" id="GO:0008757">
    <property type="term" value="F:S-adenosylmethionine-dependent methyltransferase activity"/>
    <property type="evidence" value="ECO:0007669"/>
    <property type="project" value="InterPro"/>
</dbReference>
<dbReference type="Pfam" id="PF08241">
    <property type="entry name" value="Methyltransf_11"/>
    <property type="match status" value="1"/>
</dbReference>
<feature type="domain" description="Methyltransferase type 11" evidence="1">
    <location>
        <begin position="76"/>
        <end position="123"/>
    </location>
</feature>
<evidence type="ECO:0000313" key="2">
    <source>
        <dbReference type="EMBL" id="HAN29186.1"/>
    </source>
</evidence>